<feature type="region of interest" description="Disordered" evidence="4">
    <location>
        <begin position="449"/>
        <end position="507"/>
    </location>
</feature>
<dbReference type="InterPro" id="IPR019148">
    <property type="entry name" value="Nuclear_protein_DGCR14_ESS-2"/>
</dbReference>
<feature type="compositionally biased region" description="Polar residues" evidence="4">
    <location>
        <begin position="1"/>
        <end position="18"/>
    </location>
</feature>
<evidence type="ECO:0000313" key="6">
    <source>
        <dbReference type="Proteomes" id="UP000799750"/>
    </source>
</evidence>
<name>A0A6A6QGI5_9PEZI</name>
<protein>
    <recommendedName>
        <fullName evidence="7">Nuclear protein DGCR14</fullName>
    </recommendedName>
</protein>
<dbReference type="PANTHER" id="PTHR12940:SF0">
    <property type="entry name" value="SPLICING FACTOR ESS-2 HOMOLOG"/>
    <property type="match status" value="1"/>
</dbReference>
<feature type="region of interest" description="Disordered" evidence="4">
    <location>
        <begin position="1"/>
        <end position="34"/>
    </location>
</feature>
<feature type="compositionally biased region" description="Basic and acidic residues" evidence="4">
    <location>
        <begin position="463"/>
        <end position="480"/>
    </location>
</feature>
<proteinExistence type="inferred from homology"/>
<evidence type="ECO:0000256" key="1">
    <source>
        <dbReference type="ARBA" id="ARBA00004123"/>
    </source>
</evidence>
<dbReference type="Pfam" id="PF09751">
    <property type="entry name" value="Es2"/>
    <property type="match status" value="1"/>
</dbReference>
<dbReference type="AlphaFoldDB" id="A0A6A6QGI5"/>
<accession>A0A6A6QGI5</accession>
<sequence>MPSPTPSQALSKRNNTTALMGPPPVPKRRKRPATVLDEDVYTDALSHIIARDFFPGLLETKAQQEYLDALDSQDSTWIAAAGRKLTDLMGEDGRKMRGRRGTSMAPSMTPMTHLGRAGSETPRAWGGAETPVSVAGSSFGGSEYSDGERKQGVDLNLSLTAFQAKYTSEDNESFNKLLDRENARKAEKYAWAYNGNKILANRQVMHREREAAKQLEASEAARLEEKDGEAASAVLKTHRLVTPLDARPAMPTSAPHRPKNALMFPPDSVEETHTTAAMKAESASMAPPKSVLHANTRFPNPSLDPFRPDDPPSPTLSAVQDAIAGRPRPTESEAGYTGAETPRVGGYAFVDADPDEPPPLDLLRGYGEQSGRGIFEISETGRREKLHDKMVERLGRGKREGSVASSSSSMISSIKGGPTPRFLSAPGKGTRGNLTPAALRLFERVGTPKREGLGSAFGGAMGEKNESRSAWEPTPKRGDDGGSGAFGGGVGSKSSWTPTPRVKRMMG</sequence>
<reference evidence="5" key="1">
    <citation type="journal article" date="2020" name="Stud. Mycol.">
        <title>101 Dothideomycetes genomes: a test case for predicting lifestyles and emergence of pathogens.</title>
        <authorList>
            <person name="Haridas S."/>
            <person name="Albert R."/>
            <person name="Binder M."/>
            <person name="Bloem J."/>
            <person name="Labutti K."/>
            <person name="Salamov A."/>
            <person name="Andreopoulos B."/>
            <person name="Baker S."/>
            <person name="Barry K."/>
            <person name="Bills G."/>
            <person name="Bluhm B."/>
            <person name="Cannon C."/>
            <person name="Castanera R."/>
            <person name="Culley D."/>
            <person name="Daum C."/>
            <person name="Ezra D."/>
            <person name="Gonzalez J."/>
            <person name="Henrissat B."/>
            <person name="Kuo A."/>
            <person name="Liang C."/>
            <person name="Lipzen A."/>
            <person name="Lutzoni F."/>
            <person name="Magnuson J."/>
            <person name="Mondo S."/>
            <person name="Nolan M."/>
            <person name="Ohm R."/>
            <person name="Pangilinan J."/>
            <person name="Park H.-J."/>
            <person name="Ramirez L."/>
            <person name="Alfaro M."/>
            <person name="Sun H."/>
            <person name="Tritt A."/>
            <person name="Yoshinaga Y."/>
            <person name="Zwiers L.-H."/>
            <person name="Turgeon B."/>
            <person name="Goodwin S."/>
            <person name="Spatafora J."/>
            <person name="Crous P."/>
            <person name="Grigoriev I."/>
        </authorList>
    </citation>
    <scope>NUCLEOTIDE SEQUENCE</scope>
    <source>
        <strain evidence="5">CBS 269.34</strain>
    </source>
</reference>
<dbReference type="EMBL" id="MU004195">
    <property type="protein sequence ID" value="KAF2491528.1"/>
    <property type="molecule type" value="Genomic_DNA"/>
</dbReference>
<comment type="subcellular location">
    <subcellularLocation>
        <location evidence="1">Nucleus</location>
    </subcellularLocation>
</comment>
<dbReference type="GO" id="GO:0071013">
    <property type="term" value="C:catalytic step 2 spliceosome"/>
    <property type="evidence" value="ECO:0007669"/>
    <property type="project" value="TreeGrafter"/>
</dbReference>
<feature type="compositionally biased region" description="Gly residues" evidence="4">
    <location>
        <begin position="481"/>
        <end position="491"/>
    </location>
</feature>
<dbReference type="PANTHER" id="PTHR12940">
    <property type="entry name" value="ES-2 PROTEIN - RELATED"/>
    <property type="match status" value="1"/>
</dbReference>
<comment type="similarity">
    <text evidence="2">Belongs to the ESS2 family.</text>
</comment>
<feature type="compositionally biased region" description="Low complexity" evidence="4">
    <location>
        <begin position="402"/>
        <end position="413"/>
    </location>
</feature>
<gene>
    <name evidence="5" type="ORF">BU16DRAFT_530018</name>
</gene>
<organism evidence="5 6">
    <name type="scientific">Lophium mytilinum</name>
    <dbReference type="NCBI Taxonomy" id="390894"/>
    <lineage>
        <taxon>Eukaryota</taxon>
        <taxon>Fungi</taxon>
        <taxon>Dikarya</taxon>
        <taxon>Ascomycota</taxon>
        <taxon>Pezizomycotina</taxon>
        <taxon>Dothideomycetes</taxon>
        <taxon>Pleosporomycetidae</taxon>
        <taxon>Mytilinidiales</taxon>
        <taxon>Mytilinidiaceae</taxon>
        <taxon>Lophium</taxon>
    </lineage>
</organism>
<feature type="region of interest" description="Disordered" evidence="4">
    <location>
        <begin position="277"/>
        <end position="342"/>
    </location>
</feature>
<dbReference type="OrthoDB" id="19679at2759"/>
<keyword evidence="3" id="KW-0539">Nucleus</keyword>
<evidence type="ECO:0000256" key="4">
    <source>
        <dbReference type="SAM" id="MobiDB-lite"/>
    </source>
</evidence>
<evidence type="ECO:0000313" key="5">
    <source>
        <dbReference type="EMBL" id="KAF2491528.1"/>
    </source>
</evidence>
<dbReference type="Proteomes" id="UP000799750">
    <property type="component" value="Unassembled WGS sequence"/>
</dbReference>
<feature type="region of interest" description="Disordered" evidence="4">
    <location>
        <begin position="396"/>
        <end position="431"/>
    </location>
</feature>
<evidence type="ECO:0008006" key="7">
    <source>
        <dbReference type="Google" id="ProtNLM"/>
    </source>
</evidence>
<evidence type="ECO:0000256" key="3">
    <source>
        <dbReference type="ARBA" id="ARBA00023242"/>
    </source>
</evidence>
<evidence type="ECO:0000256" key="2">
    <source>
        <dbReference type="ARBA" id="ARBA00009072"/>
    </source>
</evidence>
<feature type="region of interest" description="Disordered" evidence="4">
    <location>
        <begin position="93"/>
        <end position="149"/>
    </location>
</feature>
<keyword evidence="6" id="KW-1185">Reference proteome</keyword>